<feature type="region of interest" description="Disordered" evidence="7">
    <location>
        <begin position="88"/>
        <end position="110"/>
    </location>
</feature>
<dbReference type="InterPro" id="IPR011545">
    <property type="entry name" value="DEAD/DEAH_box_helicase_dom"/>
</dbReference>
<dbReference type="GO" id="GO:0016787">
    <property type="term" value="F:hydrolase activity"/>
    <property type="evidence" value="ECO:0007669"/>
    <property type="project" value="UniProtKB-KW"/>
</dbReference>
<dbReference type="Pfam" id="PF21010">
    <property type="entry name" value="HA2_C"/>
    <property type="match status" value="1"/>
</dbReference>
<dbReference type="GO" id="GO:0005634">
    <property type="term" value="C:nucleus"/>
    <property type="evidence" value="ECO:0007669"/>
    <property type="project" value="TreeGrafter"/>
</dbReference>
<evidence type="ECO:0000259" key="9">
    <source>
        <dbReference type="PROSITE" id="PS51194"/>
    </source>
</evidence>
<dbReference type="GO" id="GO:0003678">
    <property type="term" value="F:DNA helicase activity"/>
    <property type="evidence" value="ECO:0007669"/>
    <property type="project" value="TreeGrafter"/>
</dbReference>
<proteinExistence type="inferred from homology"/>
<keyword evidence="3 10" id="KW-0347">Helicase</keyword>
<feature type="domain" description="Helicase C-terminal" evidence="9">
    <location>
        <begin position="454"/>
        <end position="628"/>
    </location>
</feature>
<dbReference type="Proteomes" id="UP000311919">
    <property type="component" value="Unassembled WGS sequence"/>
</dbReference>
<dbReference type="CDD" id="cd18791">
    <property type="entry name" value="SF2_C_RHA"/>
    <property type="match status" value="1"/>
</dbReference>
<name>A0A4Z2DTH1_SCHJA</name>
<feature type="domain" description="Helicase ATP-binding" evidence="8">
    <location>
        <begin position="187"/>
        <end position="356"/>
    </location>
</feature>
<accession>A0A4Z2DTH1</accession>
<dbReference type="Pfam" id="PF26026">
    <property type="entry name" value="RNA_hel_CTD"/>
    <property type="match status" value="1"/>
</dbReference>
<dbReference type="FunFam" id="3.40.50.300:FF:000526">
    <property type="entry name" value="DExH-box ATP-dependent RNA helicase DExH3"/>
    <property type="match status" value="1"/>
</dbReference>
<dbReference type="GO" id="GO:0005737">
    <property type="term" value="C:cytoplasm"/>
    <property type="evidence" value="ECO:0007669"/>
    <property type="project" value="TreeGrafter"/>
</dbReference>
<dbReference type="SMART" id="SM00490">
    <property type="entry name" value="HELICc"/>
    <property type="match status" value="1"/>
</dbReference>
<dbReference type="Pfam" id="PF00270">
    <property type="entry name" value="DEAD"/>
    <property type="match status" value="1"/>
</dbReference>
<dbReference type="STRING" id="6182.A0A4Z2DTH1"/>
<dbReference type="InterPro" id="IPR002464">
    <property type="entry name" value="DNA/RNA_helicase_DEAH_CS"/>
</dbReference>
<dbReference type="Pfam" id="PF00271">
    <property type="entry name" value="Helicase_C"/>
    <property type="match status" value="1"/>
</dbReference>
<evidence type="ECO:0000256" key="1">
    <source>
        <dbReference type="ARBA" id="ARBA00022741"/>
    </source>
</evidence>
<dbReference type="CDD" id="cd17917">
    <property type="entry name" value="DEXHc_RHA-like"/>
    <property type="match status" value="1"/>
</dbReference>
<evidence type="ECO:0000313" key="10">
    <source>
        <dbReference type="EMBL" id="TNN19718.1"/>
    </source>
</evidence>
<keyword evidence="5" id="KW-0694">RNA-binding</keyword>
<evidence type="ECO:0000313" key="11">
    <source>
        <dbReference type="Proteomes" id="UP000311919"/>
    </source>
</evidence>
<evidence type="ECO:0000256" key="4">
    <source>
        <dbReference type="ARBA" id="ARBA00022840"/>
    </source>
</evidence>
<comment type="caution">
    <text evidence="10">The sequence shown here is derived from an EMBL/GenBank/DDBJ whole genome shotgun (WGS) entry which is preliminary data.</text>
</comment>
<dbReference type="PANTHER" id="PTHR18934">
    <property type="entry name" value="ATP-DEPENDENT RNA HELICASE"/>
    <property type="match status" value="1"/>
</dbReference>
<dbReference type="GO" id="GO:0002151">
    <property type="term" value="F:G-quadruplex RNA binding"/>
    <property type="evidence" value="ECO:0007669"/>
    <property type="project" value="TreeGrafter"/>
</dbReference>
<keyword evidence="1" id="KW-0547">Nucleotide-binding</keyword>
<evidence type="ECO:0000256" key="5">
    <source>
        <dbReference type="ARBA" id="ARBA00022884"/>
    </source>
</evidence>
<dbReference type="GO" id="GO:0005524">
    <property type="term" value="F:ATP binding"/>
    <property type="evidence" value="ECO:0007669"/>
    <property type="project" value="UniProtKB-KW"/>
</dbReference>
<dbReference type="PANTHER" id="PTHR18934:SF237">
    <property type="entry name" value="ATP-DEPENDENT DNA_RNA HELICASE DHX36"/>
    <property type="match status" value="1"/>
</dbReference>
<dbReference type="PROSITE" id="PS51192">
    <property type="entry name" value="HELICASE_ATP_BIND_1"/>
    <property type="match status" value="1"/>
</dbReference>
<comment type="similarity">
    <text evidence="6">Belongs to the DExH box helicase family.</text>
</comment>
<dbReference type="Gene3D" id="3.40.50.300">
    <property type="entry name" value="P-loop containing nucleotide triphosphate hydrolases"/>
    <property type="match status" value="2"/>
</dbReference>
<dbReference type="GO" id="GO:0003724">
    <property type="term" value="F:RNA helicase activity"/>
    <property type="evidence" value="ECO:0007669"/>
    <property type="project" value="TreeGrafter"/>
</dbReference>
<dbReference type="PROSITE" id="PS51194">
    <property type="entry name" value="HELICASE_CTER"/>
    <property type="match status" value="1"/>
</dbReference>
<dbReference type="SUPFAM" id="SSF52540">
    <property type="entry name" value="P-loop containing nucleoside triphosphate hydrolases"/>
    <property type="match status" value="1"/>
</dbReference>
<dbReference type="InterPro" id="IPR014001">
    <property type="entry name" value="Helicase_ATP-bd"/>
</dbReference>
<dbReference type="EMBL" id="SKCS01000039">
    <property type="protein sequence ID" value="TNN19718.1"/>
    <property type="molecule type" value="Genomic_DNA"/>
</dbReference>
<keyword evidence="2" id="KW-0378">Hydrolase</keyword>
<dbReference type="SMART" id="SM00487">
    <property type="entry name" value="DEXDc"/>
    <property type="match status" value="1"/>
</dbReference>
<dbReference type="InterPro" id="IPR011709">
    <property type="entry name" value="DEAD-box_helicase_OB_fold"/>
</dbReference>
<dbReference type="Pfam" id="PF07717">
    <property type="entry name" value="OB_NTP_bind"/>
    <property type="match status" value="1"/>
</dbReference>
<gene>
    <name evidence="10" type="ORF">EWB00_005964</name>
</gene>
<dbReference type="GO" id="GO:0051880">
    <property type="term" value="F:G-quadruplex DNA binding"/>
    <property type="evidence" value="ECO:0007669"/>
    <property type="project" value="TreeGrafter"/>
</dbReference>
<keyword evidence="11" id="KW-1185">Reference proteome</keyword>
<evidence type="ECO:0000256" key="7">
    <source>
        <dbReference type="SAM" id="MobiDB-lite"/>
    </source>
</evidence>
<evidence type="ECO:0000256" key="2">
    <source>
        <dbReference type="ARBA" id="ARBA00022801"/>
    </source>
</evidence>
<dbReference type="AlphaFoldDB" id="A0A4Z2DTH1"/>
<dbReference type="PROSITE" id="PS00690">
    <property type="entry name" value="DEAH_ATP_HELICASE"/>
    <property type="match status" value="1"/>
</dbReference>
<dbReference type="Gene3D" id="1.20.120.1080">
    <property type="match status" value="1"/>
</dbReference>
<evidence type="ECO:0000259" key="8">
    <source>
        <dbReference type="PROSITE" id="PS51192"/>
    </source>
</evidence>
<dbReference type="InterPro" id="IPR007502">
    <property type="entry name" value="Helicase-assoc_dom"/>
</dbReference>
<reference evidence="10 11" key="1">
    <citation type="submission" date="2019-03" db="EMBL/GenBank/DDBJ databases">
        <title>An improved genome assembly of the fluke Schistosoma japonicum.</title>
        <authorList>
            <person name="Hu W."/>
            <person name="Luo F."/>
            <person name="Yin M."/>
            <person name="Mo X."/>
            <person name="Sun C."/>
            <person name="Wu Q."/>
            <person name="Zhu B."/>
            <person name="Xiang M."/>
            <person name="Wang J."/>
            <person name="Wang Y."/>
            <person name="Zhang T."/>
            <person name="Xu B."/>
            <person name="Zheng H."/>
            <person name="Feng Z."/>
        </authorList>
    </citation>
    <scope>NUCLEOTIDE SEQUENCE [LARGE SCALE GENOMIC DNA]</scope>
    <source>
        <strain evidence="10">HuSjv2</strain>
        <tissue evidence="10">Worms</tissue>
    </source>
</reference>
<dbReference type="InterPro" id="IPR059023">
    <property type="entry name" value="RNA_hel_CTD"/>
</dbReference>
<protein>
    <submittedName>
        <fullName evidence="10">Putative ATP-dependent RNA helicase DHX57 isoform 2</fullName>
    </submittedName>
</protein>
<dbReference type="SMART" id="SM00847">
    <property type="entry name" value="HA2"/>
    <property type="match status" value="1"/>
</dbReference>
<keyword evidence="4" id="KW-0067">ATP-binding</keyword>
<organism evidence="10 11">
    <name type="scientific">Schistosoma japonicum</name>
    <name type="common">Blood fluke</name>
    <dbReference type="NCBI Taxonomy" id="6182"/>
    <lineage>
        <taxon>Eukaryota</taxon>
        <taxon>Metazoa</taxon>
        <taxon>Spiralia</taxon>
        <taxon>Lophotrochozoa</taxon>
        <taxon>Platyhelminthes</taxon>
        <taxon>Trematoda</taxon>
        <taxon>Digenea</taxon>
        <taxon>Strigeidida</taxon>
        <taxon>Schistosomatoidea</taxon>
        <taxon>Schistosomatidae</taxon>
        <taxon>Schistosoma</taxon>
    </lineage>
</organism>
<dbReference type="InterPro" id="IPR027417">
    <property type="entry name" value="P-loop_NTPase"/>
</dbReference>
<dbReference type="OrthoDB" id="5600252at2759"/>
<evidence type="ECO:0000256" key="6">
    <source>
        <dbReference type="ARBA" id="ARBA00060772"/>
    </source>
</evidence>
<dbReference type="InterPro" id="IPR001650">
    <property type="entry name" value="Helicase_C-like"/>
</dbReference>
<sequence>MLLPVSRLRSVFSIAISMSHAKKNHRPPGLRGKEIGLWYAAQSKIKGKDHLNCQSDFASMALIGLNPQKIHLVIQEYMKPDSELIKSSNEHVPSTCDLPTLSSPKQASEEDEAEELFGEIQNCFDVSVGPYSDPDQMTITKESLSRNPHMDHQLCLSMQKSMSSTAYVKISESRCKLPAYQFKEDIISTIRDNQIVIISGETGCGKTTQVPQFILEDQVLSGNGSITRIIVTQPRRISAVSVAERVAAERGQSIGSSVGYHIRLERRYPKCPHGSILFCTTGIVLQWFHSDPFLKNISHIIVDEVHEREFLCDFLLCMLKRIAPFRPDLRIVLMSATINADRFSEYFDNCPKFEIPGRTFPVKTYYLEDVLEETKFWLPNNAIAALSRDQSRTLKQRLLKSNLSKKEAHILSYGKSSEFNKWLNSLTGLSSNAKEILRSVGEDTYPETDLIAHSVEHILQNTQSGAILVFVPGLSDIKDVIRTLNKLNPRRYDVRYGTVKLYPLHSRLSTSKDRSLFEPPPLGQRKVIIATNIAETSITIEDVVYVIDCGRIKVTDYDPRQNTSTLTAILVSKANAAQRSGRAGRVQPGICYHLFPSYVYNNVMSEFLQPEMLRIRLEDVILRIKLLGLGHVKLFLMSCLDSPSEDAISQTLTFLRRIQAMKLIQPQTSDFDSSQHSVKYREKCHKANRNSLRQFANAAKKYVNASGVDSIDFGNVKFESTDEDDELTPLGVHLANFPLDPQCTKLLIFGALFGCLEPILAVASCLTFRDPFEVPLDKQEEADRRRMELAQNYLSDHWVYATVVQNYRGLTSNFERHEFCQKYFLNERTIQDIIRLMSDYAQLLYERKYITTPTPDDSNANCNQWNINLFRAIMCAALYPNIVKVEPRFTKEGKPKLPVIMACPSEGRAIIHPASVNSKLQPKEPIWMVYFTKTKLELGSWPTIFDSTVVSLRPLLFFSGNIEISKNDISHFTIDQWIKFSGELKVVNLLKDLRKCMDGLLEQKFKNPSVANWDETSKEGQLLQTIVDLLTSEPPPAVQVQNSVTCKNAPHKRS</sequence>
<evidence type="ECO:0000256" key="3">
    <source>
        <dbReference type="ARBA" id="ARBA00022806"/>
    </source>
</evidence>